<dbReference type="InterPro" id="IPR001647">
    <property type="entry name" value="HTH_TetR"/>
</dbReference>
<keyword evidence="7" id="KW-1185">Reference proteome</keyword>
<dbReference type="PANTHER" id="PTHR47506:SF1">
    <property type="entry name" value="HTH-TYPE TRANSCRIPTIONAL REGULATOR YJDC"/>
    <property type="match status" value="1"/>
</dbReference>
<dbReference type="RefSeq" id="WP_090137308.1">
    <property type="nucleotide sequence ID" value="NZ_FMBC01000039.1"/>
</dbReference>
<gene>
    <name evidence="6" type="ORF">GA0061070_103926</name>
</gene>
<dbReference type="GO" id="GO:0003677">
    <property type="term" value="F:DNA binding"/>
    <property type="evidence" value="ECO:0007669"/>
    <property type="project" value="UniProtKB-UniRule"/>
</dbReference>
<feature type="domain" description="HTH tetR-type" evidence="5">
    <location>
        <begin position="11"/>
        <end position="71"/>
    </location>
</feature>
<keyword evidence="2 4" id="KW-0238">DNA-binding</keyword>
<evidence type="ECO:0000313" key="7">
    <source>
        <dbReference type="Proteomes" id="UP000198515"/>
    </source>
</evidence>
<dbReference type="SUPFAM" id="SSF46689">
    <property type="entry name" value="Homeodomain-like"/>
    <property type="match status" value="1"/>
</dbReference>
<protein>
    <submittedName>
        <fullName evidence="6">Transcriptional regulator, TetR family</fullName>
    </submittedName>
</protein>
<dbReference type="PANTHER" id="PTHR47506">
    <property type="entry name" value="TRANSCRIPTIONAL REGULATORY PROTEIN"/>
    <property type="match status" value="1"/>
</dbReference>
<evidence type="ECO:0000313" key="6">
    <source>
        <dbReference type="EMBL" id="SCC57294.1"/>
    </source>
</evidence>
<evidence type="ECO:0000256" key="3">
    <source>
        <dbReference type="ARBA" id="ARBA00023163"/>
    </source>
</evidence>
<evidence type="ECO:0000256" key="2">
    <source>
        <dbReference type="ARBA" id="ARBA00023125"/>
    </source>
</evidence>
<reference evidence="7" key="1">
    <citation type="submission" date="2016-08" db="EMBL/GenBank/DDBJ databases">
        <authorList>
            <person name="Varghese N."/>
            <person name="Submissions Spin"/>
        </authorList>
    </citation>
    <scope>NUCLEOTIDE SEQUENCE [LARGE SCALE GENOMIC DNA]</scope>
    <source>
        <strain evidence="7">REICA_142</strain>
    </source>
</reference>
<proteinExistence type="predicted"/>
<evidence type="ECO:0000256" key="1">
    <source>
        <dbReference type="ARBA" id="ARBA00023015"/>
    </source>
</evidence>
<dbReference type="AlphaFoldDB" id="A0A1C4FNB0"/>
<dbReference type="OrthoDB" id="5816932at2"/>
<name>A0A1C4FNB0_9ENTR</name>
<keyword evidence="3" id="KW-0804">Transcription</keyword>
<evidence type="ECO:0000259" key="5">
    <source>
        <dbReference type="PROSITE" id="PS50977"/>
    </source>
</evidence>
<accession>A0A1C4FNB0</accession>
<sequence>MDQGTNQQHNCTRKQQIIEAAKVCFSEHGFHGCSMAELFSQSGYGAGQLYRDFHSKEALINEVVKSVATEWRAFLFRQLRSDTTLSDLLNIDSAFWSGWSQREHSLLLESYSEASRNEQVRKILTDEEEQTINSLAGNSEILNSETQQPFSRAQIRLLLTIIDGFICRVVYDQQLNENELLRLNALIFDSQPIA</sequence>
<organism evidence="6 7">
    <name type="scientific">Kosakonia oryziphila</name>
    <dbReference type="NCBI Taxonomy" id="1005667"/>
    <lineage>
        <taxon>Bacteria</taxon>
        <taxon>Pseudomonadati</taxon>
        <taxon>Pseudomonadota</taxon>
        <taxon>Gammaproteobacteria</taxon>
        <taxon>Enterobacterales</taxon>
        <taxon>Enterobacteriaceae</taxon>
        <taxon>Kosakonia</taxon>
    </lineage>
</organism>
<dbReference type="Proteomes" id="UP000198515">
    <property type="component" value="Unassembled WGS sequence"/>
</dbReference>
<feature type="DNA-binding region" description="H-T-H motif" evidence="4">
    <location>
        <begin position="34"/>
        <end position="53"/>
    </location>
</feature>
<dbReference type="Pfam" id="PF00440">
    <property type="entry name" value="TetR_N"/>
    <property type="match status" value="1"/>
</dbReference>
<dbReference type="PROSITE" id="PS50977">
    <property type="entry name" value="HTH_TETR_2"/>
    <property type="match status" value="1"/>
</dbReference>
<dbReference type="PRINTS" id="PR00455">
    <property type="entry name" value="HTHTETR"/>
</dbReference>
<dbReference type="Gene3D" id="1.10.357.10">
    <property type="entry name" value="Tetracycline Repressor, domain 2"/>
    <property type="match status" value="1"/>
</dbReference>
<evidence type="ECO:0000256" key="4">
    <source>
        <dbReference type="PROSITE-ProRule" id="PRU00335"/>
    </source>
</evidence>
<keyword evidence="1" id="KW-0805">Transcription regulation</keyword>
<dbReference type="InterPro" id="IPR009057">
    <property type="entry name" value="Homeodomain-like_sf"/>
</dbReference>
<dbReference type="EMBL" id="FMBC01000039">
    <property type="protein sequence ID" value="SCC57294.1"/>
    <property type="molecule type" value="Genomic_DNA"/>
</dbReference>